<evidence type="ECO:0000313" key="2">
    <source>
        <dbReference type="Proteomes" id="UP000299102"/>
    </source>
</evidence>
<sequence length="154" mass="17454">MRDKSRRHFRWKKVRRMAQLLLDAPFSVYELKLVLSSLKDSALGIDGIPYSFLINAPDQILSYYLDTVDSVVNTDDLAAYQQIALSSVLAKIAGYLVKNRLEWIAESRSLLVNCQNGFRKGRSTIDSLSIFTLNIRVSFFQEQASQAEDASEAK</sequence>
<comment type="caution">
    <text evidence="1">The sequence shown here is derived from an EMBL/GenBank/DDBJ whole genome shotgun (WGS) entry which is preliminary data.</text>
</comment>
<accession>A0A4C1U2Q6</accession>
<reference evidence="1 2" key="1">
    <citation type="journal article" date="2019" name="Commun. Biol.">
        <title>The bagworm genome reveals a unique fibroin gene that provides high tensile strength.</title>
        <authorList>
            <person name="Kono N."/>
            <person name="Nakamura H."/>
            <person name="Ohtoshi R."/>
            <person name="Tomita M."/>
            <person name="Numata K."/>
            <person name="Arakawa K."/>
        </authorList>
    </citation>
    <scope>NUCLEOTIDE SEQUENCE [LARGE SCALE GENOMIC DNA]</scope>
</reference>
<dbReference type="OrthoDB" id="8058536at2759"/>
<proteinExistence type="predicted"/>
<dbReference type="AlphaFoldDB" id="A0A4C1U2Q6"/>
<gene>
    <name evidence="1" type="ORF">EVAR_93706_1</name>
</gene>
<dbReference type="EMBL" id="BGZK01000120">
    <property type="protein sequence ID" value="GBP20592.1"/>
    <property type="molecule type" value="Genomic_DNA"/>
</dbReference>
<dbReference type="Proteomes" id="UP000299102">
    <property type="component" value="Unassembled WGS sequence"/>
</dbReference>
<name>A0A4C1U2Q6_EUMVA</name>
<keyword evidence="2" id="KW-1185">Reference proteome</keyword>
<protein>
    <recommendedName>
        <fullName evidence="3">Reverse transcriptase domain-containing protein</fullName>
    </recommendedName>
</protein>
<evidence type="ECO:0000313" key="1">
    <source>
        <dbReference type="EMBL" id="GBP20592.1"/>
    </source>
</evidence>
<organism evidence="1 2">
    <name type="scientific">Eumeta variegata</name>
    <name type="common">Bagworm moth</name>
    <name type="synonym">Eumeta japonica</name>
    <dbReference type="NCBI Taxonomy" id="151549"/>
    <lineage>
        <taxon>Eukaryota</taxon>
        <taxon>Metazoa</taxon>
        <taxon>Ecdysozoa</taxon>
        <taxon>Arthropoda</taxon>
        <taxon>Hexapoda</taxon>
        <taxon>Insecta</taxon>
        <taxon>Pterygota</taxon>
        <taxon>Neoptera</taxon>
        <taxon>Endopterygota</taxon>
        <taxon>Lepidoptera</taxon>
        <taxon>Glossata</taxon>
        <taxon>Ditrysia</taxon>
        <taxon>Tineoidea</taxon>
        <taxon>Psychidae</taxon>
        <taxon>Oiketicinae</taxon>
        <taxon>Eumeta</taxon>
    </lineage>
</organism>
<evidence type="ECO:0008006" key="3">
    <source>
        <dbReference type="Google" id="ProtNLM"/>
    </source>
</evidence>